<evidence type="ECO:0000313" key="1">
    <source>
        <dbReference type="EMBL" id="VAW04272.1"/>
    </source>
</evidence>
<dbReference type="AlphaFoldDB" id="A0A3B0SPR4"/>
<name>A0A3B0SPR4_9ZZZZ</name>
<dbReference type="EMBL" id="UOEF01000397">
    <property type="protein sequence ID" value="VAW04272.1"/>
    <property type="molecule type" value="Genomic_DNA"/>
</dbReference>
<gene>
    <name evidence="1" type="ORF">MNBD_ALPHA04-651</name>
</gene>
<accession>A0A3B0SPR4</accession>
<proteinExistence type="predicted"/>
<protein>
    <submittedName>
        <fullName evidence="1">Uncharacterized protein</fullName>
    </submittedName>
</protein>
<organism evidence="1">
    <name type="scientific">hydrothermal vent metagenome</name>
    <dbReference type="NCBI Taxonomy" id="652676"/>
    <lineage>
        <taxon>unclassified sequences</taxon>
        <taxon>metagenomes</taxon>
        <taxon>ecological metagenomes</taxon>
    </lineage>
</organism>
<reference evidence="1" key="1">
    <citation type="submission" date="2018-06" db="EMBL/GenBank/DDBJ databases">
        <authorList>
            <person name="Zhirakovskaya E."/>
        </authorList>
    </citation>
    <scope>NUCLEOTIDE SEQUENCE</scope>
</reference>
<sequence>MKKAEFLSIFLATAICSTPAYAKQGASAVVGHLHGHS</sequence>